<gene>
    <name evidence="3" type="ORF">SM757_16335</name>
</gene>
<dbReference type="InterPro" id="IPR014004">
    <property type="entry name" value="Transpt-assoc_nodulatn_dom_bac"/>
</dbReference>
<dbReference type="Proteomes" id="UP001293718">
    <property type="component" value="Unassembled WGS sequence"/>
</dbReference>
<feature type="domain" description="BON" evidence="2">
    <location>
        <begin position="56"/>
        <end position="125"/>
    </location>
</feature>
<dbReference type="SMART" id="SM00749">
    <property type="entry name" value="BON"/>
    <property type="match status" value="2"/>
</dbReference>
<evidence type="ECO:0000313" key="3">
    <source>
        <dbReference type="EMBL" id="MDZ5458144.1"/>
    </source>
</evidence>
<dbReference type="Gene3D" id="3.40.1520.20">
    <property type="match status" value="1"/>
</dbReference>
<keyword evidence="4" id="KW-1185">Reference proteome</keyword>
<proteinExistence type="predicted"/>
<protein>
    <submittedName>
        <fullName evidence="3">BON domain-containing protein</fullName>
    </submittedName>
</protein>
<dbReference type="Pfam" id="PF04972">
    <property type="entry name" value="BON"/>
    <property type="match status" value="2"/>
</dbReference>
<evidence type="ECO:0000259" key="2">
    <source>
        <dbReference type="PROSITE" id="PS50914"/>
    </source>
</evidence>
<sequence length="212" mass="22374">MSKLSSDWTSAGLRAARVLAALGAAAWMSGCAPLLVGGAAVGGALVATDRRTSGTQVEDQAIEVKAATRVREVLGERGHVNLTSYNRTLLITGEVPSEAERQSVERAIAGVENLRSVVNELGVLGNSSLTSRSSDAIITSKVKATFVDAKDLQSNAIKVVTERGTVYLMGRVTEREAVRAADLARNIGGVEKVVRVFEILTEAELANLQTAR</sequence>
<dbReference type="PANTHER" id="PTHR34606:SF4">
    <property type="entry name" value="OUTER MEMBRANE LIPOPROTEIN DOLP"/>
    <property type="match status" value="1"/>
</dbReference>
<dbReference type="PROSITE" id="PS51257">
    <property type="entry name" value="PROKAR_LIPOPROTEIN"/>
    <property type="match status" value="1"/>
</dbReference>
<dbReference type="PROSITE" id="PS50914">
    <property type="entry name" value="BON"/>
    <property type="match status" value="2"/>
</dbReference>
<reference evidence="3 4" key="1">
    <citation type="submission" date="2023-11" db="EMBL/GenBank/DDBJ databases">
        <title>Draft genome of Azohydromonas lata strain H1 (DSM1123), a polyhydroxyalkanoate producer.</title>
        <authorList>
            <person name="Traversa D."/>
            <person name="D'Addabbo P."/>
            <person name="Pazzani C."/>
            <person name="Manzari C."/>
            <person name="Chiara M."/>
            <person name="Scrascia M."/>
        </authorList>
    </citation>
    <scope>NUCLEOTIDE SEQUENCE [LARGE SCALE GENOMIC DNA]</scope>
    <source>
        <strain evidence="3 4">H1</strain>
    </source>
</reference>
<dbReference type="InterPro" id="IPR007055">
    <property type="entry name" value="BON_dom"/>
</dbReference>
<dbReference type="RefSeq" id="WP_322466301.1">
    <property type="nucleotide sequence ID" value="NZ_JAXOJX010000026.1"/>
</dbReference>
<comment type="caution">
    <text evidence="3">The sequence shown here is derived from an EMBL/GenBank/DDBJ whole genome shotgun (WGS) entry which is preliminary data.</text>
</comment>
<dbReference type="EMBL" id="JAXOJX010000026">
    <property type="protein sequence ID" value="MDZ5458144.1"/>
    <property type="molecule type" value="Genomic_DNA"/>
</dbReference>
<feature type="domain" description="BON" evidence="2">
    <location>
        <begin position="134"/>
        <end position="201"/>
    </location>
</feature>
<evidence type="ECO:0000256" key="1">
    <source>
        <dbReference type="ARBA" id="ARBA00022729"/>
    </source>
</evidence>
<organism evidence="3 4">
    <name type="scientific">Azohydromonas lata</name>
    <dbReference type="NCBI Taxonomy" id="45677"/>
    <lineage>
        <taxon>Bacteria</taxon>
        <taxon>Pseudomonadati</taxon>
        <taxon>Pseudomonadota</taxon>
        <taxon>Betaproteobacteria</taxon>
        <taxon>Burkholderiales</taxon>
        <taxon>Sphaerotilaceae</taxon>
        <taxon>Azohydromonas</taxon>
    </lineage>
</organism>
<name>A0ABU5IGA1_9BURK</name>
<evidence type="ECO:0000313" key="4">
    <source>
        <dbReference type="Proteomes" id="UP001293718"/>
    </source>
</evidence>
<accession>A0ABU5IGA1</accession>
<keyword evidence="1" id="KW-0732">Signal</keyword>
<dbReference type="PANTHER" id="PTHR34606">
    <property type="entry name" value="BON DOMAIN-CONTAINING PROTEIN"/>
    <property type="match status" value="1"/>
</dbReference>
<dbReference type="InterPro" id="IPR051686">
    <property type="entry name" value="Lipoprotein_DolP"/>
</dbReference>